<keyword evidence="2" id="KW-1185">Reference proteome</keyword>
<protein>
    <submittedName>
        <fullName evidence="1">Uncharacterized protein</fullName>
    </submittedName>
</protein>
<evidence type="ECO:0000313" key="1">
    <source>
        <dbReference type="EMBL" id="KAF4709827.1"/>
    </source>
</evidence>
<dbReference type="AlphaFoldDB" id="A0A7J6QNH7"/>
<accession>A0A7J6QNH7</accession>
<dbReference type="Proteomes" id="UP000553632">
    <property type="component" value="Unassembled WGS sequence"/>
</dbReference>
<proteinExistence type="predicted"/>
<gene>
    <name evidence="1" type="ORF">FOZ63_011451</name>
</gene>
<dbReference type="EMBL" id="JABANO010031699">
    <property type="protein sequence ID" value="KAF4709827.1"/>
    <property type="molecule type" value="Genomic_DNA"/>
</dbReference>
<name>A0A7J6QNH7_PEROL</name>
<sequence length="346" mass="38622">MSAGQRSSLPQKLALLDARMKDSDTGDGAIRSVVWEFLSRAHFDRVKVLNGSRDRLEHRNSVTSSQEFEFMLRMMREGHPSLRRRASPPWQRAMVQRVEQTHQVYVVSTLVHFESEALLMGTVTGELFCAPPPPLPGNTPVDETPILLARGLGCCDGLYDVSHDGTIRAFSRSKGLAIMSCRLRRNCCVGDSSIASEVWAFLATTRVNSMTEMRDDGLLEHYGILSVIASPVWQFMVKVLKEPHRYLRRGGLHPIHRSVVRQVEKEHRVLVVSTLLHAASDSLFMGTLNGELYCAPNRGVHKQTIRRVAHGLGCCDGLWEVSDRGIIRAFCSAQGICHDLQPIEAA</sequence>
<reference evidence="1 2" key="1">
    <citation type="submission" date="2020-04" db="EMBL/GenBank/DDBJ databases">
        <title>Perkinsus olseni comparative genomics.</title>
        <authorList>
            <person name="Bogema D.R."/>
        </authorList>
    </citation>
    <scope>NUCLEOTIDE SEQUENCE [LARGE SCALE GENOMIC DNA]</scope>
    <source>
        <strain evidence="1 2">ATCC PRA-207</strain>
    </source>
</reference>
<evidence type="ECO:0000313" key="2">
    <source>
        <dbReference type="Proteomes" id="UP000553632"/>
    </source>
</evidence>
<organism evidence="1 2">
    <name type="scientific">Perkinsus olseni</name>
    <name type="common">Perkinsus atlanticus</name>
    <dbReference type="NCBI Taxonomy" id="32597"/>
    <lineage>
        <taxon>Eukaryota</taxon>
        <taxon>Sar</taxon>
        <taxon>Alveolata</taxon>
        <taxon>Perkinsozoa</taxon>
        <taxon>Perkinsea</taxon>
        <taxon>Perkinsida</taxon>
        <taxon>Perkinsidae</taxon>
        <taxon>Perkinsus</taxon>
    </lineage>
</organism>
<comment type="caution">
    <text evidence="1">The sequence shown here is derived from an EMBL/GenBank/DDBJ whole genome shotgun (WGS) entry which is preliminary data.</text>
</comment>